<keyword evidence="1" id="KW-0812">Transmembrane</keyword>
<dbReference type="EMBL" id="JADIKK010000008">
    <property type="protein sequence ID" value="MFK2877322.1"/>
    <property type="molecule type" value="Genomic_DNA"/>
</dbReference>
<proteinExistence type="predicted"/>
<reference evidence="2 3" key="1">
    <citation type="submission" date="2020-10" db="EMBL/GenBank/DDBJ databases">
        <title>Phylogeny of dyella-like bacteria.</title>
        <authorList>
            <person name="Fu J."/>
        </authorList>
    </citation>
    <scope>NUCLEOTIDE SEQUENCE [LARGE SCALE GENOMIC DNA]</scope>
    <source>
        <strain evidence="2 3">KACC 19113</strain>
    </source>
</reference>
<feature type="transmembrane region" description="Helical" evidence="1">
    <location>
        <begin position="395"/>
        <end position="418"/>
    </location>
</feature>
<name>A0ABW8J5K3_9GAMM</name>
<feature type="transmembrane region" description="Helical" evidence="1">
    <location>
        <begin position="304"/>
        <end position="330"/>
    </location>
</feature>
<feature type="transmembrane region" description="Helical" evidence="1">
    <location>
        <begin position="114"/>
        <end position="134"/>
    </location>
</feature>
<feature type="transmembrane region" description="Helical" evidence="1">
    <location>
        <begin position="141"/>
        <end position="160"/>
    </location>
</feature>
<evidence type="ECO:0000256" key="1">
    <source>
        <dbReference type="SAM" id="Phobius"/>
    </source>
</evidence>
<keyword evidence="1" id="KW-0472">Membrane</keyword>
<evidence type="ECO:0000313" key="2">
    <source>
        <dbReference type="EMBL" id="MFK2877322.1"/>
    </source>
</evidence>
<feature type="transmembrane region" description="Helical" evidence="1">
    <location>
        <begin position="430"/>
        <end position="449"/>
    </location>
</feature>
<evidence type="ECO:0008006" key="4">
    <source>
        <dbReference type="Google" id="ProtNLM"/>
    </source>
</evidence>
<feature type="transmembrane region" description="Helical" evidence="1">
    <location>
        <begin position="166"/>
        <end position="183"/>
    </location>
</feature>
<feature type="transmembrane region" description="Helical" evidence="1">
    <location>
        <begin position="461"/>
        <end position="481"/>
    </location>
</feature>
<gene>
    <name evidence="2" type="ORF">ISP25_09610</name>
</gene>
<feature type="transmembrane region" description="Helical" evidence="1">
    <location>
        <begin position="20"/>
        <end position="40"/>
    </location>
</feature>
<keyword evidence="1" id="KW-1133">Transmembrane helix</keyword>
<dbReference type="RefSeq" id="WP_404613492.1">
    <property type="nucleotide sequence ID" value="NZ_JADIKK010000008.1"/>
</dbReference>
<accession>A0ABW8J5K3</accession>
<organism evidence="2 3">
    <name type="scientific">Rhodanobacter hydrolyticus</name>
    <dbReference type="NCBI Taxonomy" id="2250595"/>
    <lineage>
        <taxon>Bacteria</taxon>
        <taxon>Pseudomonadati</taxon>
        <taxon>Pseudomonadota</taxon>
        <taxon>Gammaproteobacteria</taxon>
        <taxon>Lysobacterales</taxon>
        <taxon>Rhodanobacteraceae</taxon>
        <taxon>Rhodanobacter</taxon>
    </lineage>
</organism>
<dbReference type="Proteomes" id="UP001620339">
    <property type="component" value="Unassembled WGS sequence"/>
</dbReference>
<comment type="caution">
    <text evidence="2">The sequence shown here is derived from an EMBL/GenBank/DDBJ whole genome shotgun (WGS) entry which is preliminary data.</text>
</comment>
<keyword evidence="3" id="KW-1185">Reference proteome</keyword>
<sequence>MPLIDILMVPWRSANRALRWLSLAIVIACALCAAAIGLHMRFSDRWWLGSCLIYCVGAGYAWAFWLSTSLLLAIDARKLRLPGMQRAVHASVLLYGSLMIGLPTLVIGAPSAHAWQVLLLATLAVTGGLAFVLLPRWCAMVVGFLPALGTSARYFFQLPSLSDPRWLDWGALALAVLVIVDVLRWRQLLHGDTDNELGFGSAMVLQFRRQGTLNNWNGLQQLDSGQMIRQRPDWMQPRADLRRTGPQSTVRSLRVALGGWYMPKTMAGHLRASAPVLLPVLLMVPVMALMFAGNHRADAPNIALIGFGAGLVWCVLFGGLMLAAMATVLIRQRWQRTNAELPLLALLPGLGDGQYLRHSLLRAALTIPLLTQLLLSAILLIAALAAARFMHLDRLTLLLIALPQFAAAGTMVVQVLCTLGGRKLPTWIEWLVYVPLFVLFFLSIFVPATAMGKHPWQGADLTQSLLLAAWAVMAMVLAWIGRRGWQGLLARPHPFMSN</sequence>
<feature type="transmembrane region" description="Helical" evidence="1">
    <location>
        <begin position="363"/>
        <end position="389"/>
    </location>
</feature>
<feature type="transmembrane region" description="Helical" evidence="1">
    <location>
        <begin position="272"/>
        <end position="292"/>
    </location>
</feature>
<protein>
    <recommendedName>
        <fullName evidence="4">ABC transporter permease</fullName>
    </recommendedName>
</protein>
<feature type="transmembrane region" description="Helical" evidence="1">
    <location>
        <begin position="46"/>
        <end position="66"/>
    </location>
</feature>
<feature type="transmembrane region" description="Helical" evidence="1">
    <location>
        <begin position="87"/>
        <end position="108"/>
    </location>
</feature>
<evidence type="ECO:0000313" key="3">
    <source>
        <dbReference type="Proteomes" id="UP001620339"/>
    </source>
</evidence>